<dbReference type="EMBL" id="JAUOQI010000011">
    <property type="protein sequence ID" value="MDO6578672.1"/>
    <property type="molecule type" value="Genomic_DNA"/>
</dbReference>
<evidence type="ECO:0000313" key="6">
    <source>
        <dbReference type="Proteomes" id="UP001170717"/>
    </source>
</evidence>
<evidence type="ECO:0000313" key="5">
    <source>
        <dbReference type="Proteomes" id="UP000056750"/>
    </source>
</evidence>
<keyword evidence="5" id="KW-1185">Reference proteome</keyword>
<dbReference type="InterPro" id="IPR024071">
    <property type="entry name" value="S-Me-THD_C_sf"/>
</dbReference>
<dbReference type="Gene3D" id="2.40.390.10">
    <property type="entry name" value="CV3147-like"/>
    <property type="match status" value="1"/>
</dbReference>
<evidence type="ECO:0000259" key="2">
    <source>
        <dbReference type="Pfam" id="PF20906"/>
    </source>
</evidence>
<dbReference type="KEGG" id="asq:AVL57_18140"/>
<gene>
    <name evidence="3" type="ORF">AVL57_18140</name>
    <name evidence="4" type="ORF">Q4527_14805</name>
</gene>
<dbReference type="InterPro" id="IPR010318">
    <property type="entry name" value="S-Me-THD_N"/>
</dbReference>
<feature type="domain" description="S-Me-THD-like C-terminal" evidence="2">
    <location>
        <begin position="175"/>
        <end position="362"/>
    </location>
</feature>
<organism evidence="4 6">
    <name type="scientific">Alteromonas stellipolaris</name>
    <dbReference type="NCBI Taxonomy" id="233316"/>
    <lineage>
        <taxon>Bacteria</taxon>
        <taxon>Pseudomonadati</taxon>
        <taxon>Pseudomonadota</taxon>
        <taxon>Gammaproteobacteria</taxon>
        <taxon>Alteromonadales</taxon>
        <taxon>Alteromonadaceae</taxon>
        <taxon>Alteromonas/Salinimonas group</taxon>
        <taxon>Alteromonas</taxon>
    </lineage>
</organism>
<dbReference type="SUPFAM" id="SSF160991">
    <property type="entry name" value="CV3147-like"/>
    <property type="match status" value="1"/>
</dbReference>
<dbReference type="Proteomes" id="UP001170717">
    <property type="component" value="Unassembled WGS sequence"/>
</dbReference>
<dbReference type="EMBL" id="CP013926">
    <property type="protein sequence ID" value="AMJ75710.1"/>
    <property type="molecule type" value="Genomic_DNA"/>
</dbReference>
<reference evidence="3 5" key="1">
    <citation type="submission" date="2015-12" db="EMBL/GenBank/DDBJ databases">
        <title>Intraspecies pangenome expansion in the marine bacterium Alteromonas.</title>
        <authorList>
            <person name="Lopez-Perez M."/>
            <person name="Rodriguez-Valera F."/>
        </authorList>
    </citation>
    <scope>NUCLEOTIDE SEQUENCE [LARGE SCALE GENOMIC DNA]</scope>
    <source>
        <strain evidence="3 5">LMG 21861</strain>
    </source>
</reference>
<dbReference type="Proteomes" id="UP000056750">
    <property type="component" value="Chromosome"/>
</dbReference>
<evidence type="ECO:0000313" key="4">
    <source>
        <dbReference type="EMBL" id="MDO6578672.1"/>
    </source>
</evidence>
<dbReference type="RefSeq" id="WP_057789317.1">
    <property type="nucleotide sequence ID" value="NZ_CANLMS010000010.1"/>
</dbReference>
<accession>A0AAW7Z889</accession>
<dbReference type="Pfam" id="PF06032">
    <property type="entry name" value="S-Me-THD_N"/>
    <property type="match status" value="1"/>
</dbReference>
<proteinExistence type="predicted"/>
<dbReference type="Gene3D" id="3.40.1610.10">
    <property type="entry name" value="CV3147-like domain"/>
    <property type="match status" value="1"/>
</dbReference>
<dbReference type="InterPro" id="IPR027479">
    <property type="entry name" value="S-Me-THD_N_sf"/>
</dbReference>
<dbReference type="Pfam" id="PF20906">
    <property type="entry name" value="S-Me-THD_C"/>
    <property type="match status" value="1"/>
</dbReference>
<dbReference type="AlphaFoldDB" id="A0AAW7Z889"/>
<dbReference type="InterPro" id="IPR048350">
    <property type="entry name" value="S-Me-THD-like_C"/>
</dbReference>
<sequence length="371" mass="39376">MKELSFQDMKDILLGCTVLGTGGGGEMSEGLALIDEVIEKGLPIRLVGLDEAPDDAWICTPYLLGALDLSAKEADEYKALPRNTEPAICSAYSRIESYFDRKFYGTVCCEMGGSNTAVAFYTAALNNGVVIDADPAGRAVPEITHSTYYLNGLNAAPVIAANNFCETFVCEGLRDDQRAEHVMRALCQVSANDIAAIDHAMPVKDIRHALIGGTISKAWALGKAVSAAKLQGGDAAKVIADVGNGFVAFRGKVTAFEFDTIGGFSVGTVDLAGAGDDEGHTYQLGVKNENLVSYYDGEVDVTIPDLICVIDDNTGEPVTNPHYEIGQSLAVIILPAPEAFLTQKGLATFGPAYVGVDAPYRPASLQNRHNK</sequence>
<evidence type="ECO:0000313" key="3">
    <source>
        <dbReference type="EMBL" id="AMJ75710.1"/>
    </source>
</evidence>
<feature type="domain" description="S-Me-THD N-terminal" evidence="1">
    <location>
        <begin position="7"/>
        <end position="167"/>
    </location>
</feature>
<name>A0AAW7Z889_9ALTE</name>
<evidence type="ECO:0000259" key="1">
    <source>
        <dbReference type="Pfam" id="PF06032"/>
    </source>
</evidence>
<reference evidence="4" key="2">
    <citation type="submission" date="2023-07" db="EMBL/GenBank/DDBJ databases">
        <title>Genome content predicts the carbon catabolic preferences of heterotrophic bacteria.</title>
        <authorList>
            <person name="Gralka M."/>
        </authorList>
    </citation>
    <scope>NUCLEOTIDE SEQUENCE</scope>
    <source>
        <strain evidence="4">F2M12</strain>
    </source>
</reference>
<protein>
    <submittedName>
        <fullName evidence="4">DUF917 domain-containing protein</fullName>
    </submittedName>
</protein>